<feature type="compositionally biased region" description="Basic and acidic residues" evidence="1">
    <location>
        <begin position="22"/>
        <end position="36"/>
    </location>
</feature>
<evidence type="ECO:0000313" key="2">
    <source>
        <dbReference type="EMBL" id="CAA9579261.1"/>
    </source>
</evidence>
<dbReference type="AlphaFoldDB" id="A0A6J4VL31"/>
<reference evidence="2" key="1">
    <citation type="submission" date="2020-02" db="EMBL/GenBank/DDBJ databases">
        <authorList>
            <person name="Meier V. D."/>
        </authorList>
    </citation>
    <scope>NUCLEOTIDE SEQUENCE</scope>
    <source>
        <strain evidence="2">AVDCRST_MAG86</strain>
    </source>
</reference>
<gene>
    <name evidence="2" type="ORF">AVDCRST_MAG86-2539</name>
</gene>
<name>A0A6J4VL31_9DEIN</name>
<sequence>MVESTPIPSYKRPDAPRVATPHRAERGVTLERRAPNGKALKDDRYLLPGFEEYDLIAVQHLSRRKRPPPTAWAVYERYSGRLVAQGETDQAALAACLRLLEHHPKASLDNAIEAHLERRTKVPAEKTSCTATMSVCAA</sequence>
<feature type="region of interest" description="Disordered" evidence="1">
    <location>
        <begin position="1"/>
        <end position="36"/>
    </location>
</feature>
<accession>A0A6J4VL31</accession>
<proteinExistence type="predicted"/>
<organism evidence="2">
    <name type="scientific">uncultured Truepera sp</name>
    <dbReference type="NCBI Taxonomy" id="543023"/>
    <lineage>
        <taxon>Bacteria</taxon>
        <taxon>Thermotogati</taxon>
        <taxon>Deinococcota</taxon>
        <taxon>Deinococci</taxon>
        <taxon>Trueperales</taxon>
        <taxon>Trueperaceae</taxon>
        <taxon>Truepera</taxon>
        <taxon>environmental samples</taxon>
    </lineage>
</organism>
<protein>
    <submittedName>
        <fullName evidence="2">Uncharacterized protein</fullName>
    </submittedName>
</protein>
<evidence type="ECO:0000256" key="1">
    <source>
        <dbReference type="SAM" id="MobiDB-lite"/>
    </source>
</evidence>
<dbReference type="EMBL" id="CADCWP010000226">
    <property type="protein sequence ID" value="CAA9579261.1"/>
    <property type="molecule type" value="Genomic_DNA"/>
</dbReference>